<accession>A0AAC8XJA4</accession>
<name>A0AAC8XJA4_9ALTE</name>
<organism evidence="1 2">
    <name type="scientific">Alteromonas mediterranea</name>
    <dbReference type="NCBI Taxonomy" id="314275"/>
    <lineage>
        <taxon>Bacteria</taxon>
        <taxon>Pseudomonadati</taxon>
        <taxon>Pseudomonadota</taxon>
        <taxon>Gammaproteobacteria</taxon>
        <taxon>Alteromonadales</taxon>
        <taxon>Alteromonadaceae</taxon>
        <taxon>Alteromonas/Salinimonas group</taxon>
        <taxon>Alteromonas</taxon>
    </lineage>
</organism>
<evidence type="ECO:0000313" key="1">
    <source>
        <dbReference type="EMBL" id="AMJ78342.1"/>
    </source>
</evidence>
<gene>
    <name evidence="1" type="ORF">AV942_08585</name>
</gene>
<protein>
    <submittedName>
        <fullName evidence="1">Uncharacterized protein</fullName>
    </submittedName>
</protein>
<reference evidence="1 2" key="1">
    <citation type="submission" date="2015-12" db="EMBL/GenBank/DDBJ databases">
        <title>Intraspecies pangenome expansion in the marine bacterium Alteromonas.</title>
        <authorList>
            <person name="Lopez-Perez M."/>
            <person name="Rodriguez-Valera F."/>
        </authorList>
    </citation>
    <scope>NUCLEOTIDE SEQUENCE [LARGE SCALE GENOMIC DNA]</scope>
    <source>
        <strain evidence="1 2">UM8</strain>
    </source>
</reference>
<dbReference type="AlphaFoldDB" id="A0AAC8XJA4"/>
<dbReference type="RefSeq" id="WP_015066978.1">
    <property type="nucleotide sequence ID" value="NZ_CP013928.1"/>
</dbReference>
<dbReference type="Proteomes" id="UP000061468">
    <property type="component" value="Chromosome"/>
</dbReference>
<proteinExistence type="predicted"/>
<sequence>MSDLIKFDNPNYTIGAKGHCVAIRTNQLGKVMHLTANETLKLIAELESALDELAEVKKNG</sequence>
<dbReference type="EMBL" id="CP013928">
    <property type="protein sequence ID" value="AMJ78342.1"/>
    <property type="molecule type" value="Genomic_DNA"/>
</dbReference>
<evidence type="ECO:0000313" key="2">
    <source>
        <dbReference type="Proteomes" id="UP000061468"/>
    </source>
</evidence>